<evidence type="ECO:0000259" key="3">
    <source>
        <dbReference type="Pfam" id="PF17111"/>
    </source>
</evidence>
<dbReference type="InterPro" id="IPR036537">
    <property type="entry name" value="Adaptor_Cbl_N_dom_sf"/>
</dbReference>
<dbReference type="PANTHER" id="PTHR10039:SF15">
    <property type="entry name" value="NACHT DOMAIN-CONTAINING PROTEIN"/>
    <property type="match status" value="1"/>
</dbReference>
<dbReference type="Pfam" id="PF24883">
    <property type="entry name" value="NPHP3_N"/>
    <property type="match status" value="1"/>
</dbReference>
<dbReference type="Gene3D" id="1.20.930.20">
    <property type="entry name" value="Adaptor protein Cbl, N-terminal domain"/>
    <property type="match status" value="1"/>
</dbReference>
<dbReference type="SUPFAM" id="SSF52540">
    <property type="entry name" value="P-loop containing nucleoside triphosphate hydrolases"/>
    <property type="match status" value="1"/>
</dbReference>
<evidence type="ECO:0000313" key="6">
    <source>
        <dbReference type="Proteomes" id="UP000054007"/>
    </source>
</evidence>
<dbReference type="InterPro" id="IPR027417">
    <property type="entry name" value="P-loop_NTPase"/>
</dbReference>
<dbReference type="PROSITE" id="PS50088">
    <property type="entry name" value="ANK_REPEAT"/>
    <property type="match status" value="2"/>
</dbReference>
<gene>
    <name evidence="5" type="ORF">CYLTODRAFT_488459</name>
</gene>
<dbReference type="Proteomes" id="UP000054007">
    <property type="component" value="Unassembled WGS sequence"/>
</dbReference>
<feature type="repeat" description="ANK" evidence="2">
    <location>
        <begin position="778"/>
        <end position="810"/>
    </location>
</feature>
<reference evidence="5 6" key="1">
    <citation type="journal article" date="2015" name="Fungal Genet. Biol.">
        <title>Evolution of novel wood decay mechanisms in Agaricales revealed by the genome sequences of Fistulina hepatica and Cylindrobasidium torrendii.</title>
        <authorList>
            <person name="Floudas D."/>
            <person name="Held B.W."/>
            <person name="Riley R."/>
            <person name="Nagy L.G."/>
            <person name="Koehler G."/>
            <person name="Ransdell A.S."/>
            <person name="Younus H."/>
            <person name="Chow J."/>
            <person name="Chiniquy J."/>
            <person name="Lipzen A."/>
            <person name="Tritt A."/>
            <person name="Sun H."/>
            <person name="Haridas S."/>
            <person name="LaButti K."/>
            <person name="Ohm R.A."/>
            <person name="Kues U."/>
            <person name="Blanchette R.A."/>
            <person name="Grigoriev I.V."/>
            <person name="Minto R.E."/>
            <person name="Hibbett D.S."/>
        </authorList>
    </citation>
    <scope>NUCLEOTIDE SEQUENCE [LARGE SCALE GENOMIC DNA]</scope>
    <source>
        <strain evidence="5 6">FP15055 ss-10</strain>
    </source>
</reference>
<dbReference type="GO" id="GO:0007166">
    <property type="term" value="P:cell surface receptor signaling pathway"/>
    <property type="evidence" value="ECO:0007669"/>
    <property type="project" value="InterPro"/>
</dbReference>
<name>A0A0D7BHC5_9AGAR</name>
<dbReference type="Pfam" id="PF17111">
    <property type="entry name" value="PigL_N"/>
    <property type="match status" value="1"/>
</dbReference>
<dbReference type="STRING" id="1314674.A0A0D7BHC5"/>
<dbReference type="InterPro" id="IPR056884">
    <property type="entry name" value="NPHP3-like_N"/>
</dbReference>
<proteinExistence type="predicted"/>
<keyword evidence="2" id="KW-0040">ANK repeat</keyword>
<dbReference type="PROSITE" id="PS50297">
    <property type="entry name" value="ANK_REP_REGION"/>
    <property type="match status" value="1"/>
</dbReference>
<keyword evidence="6" id="KW-1185">Reference proteome</keyword>
<dbReference type="PANTHER" id="PTHR10039">
    <property type="entry name" value="AMELOGENIN"/>
    <property type="match status" value="1"/>
</dbReference>
<dbReference type="InterPro" id="IPR036770">
    <property type="entry name" value="Ankyrin_rpt-contain_sf"/>
</dbReference>
<feature type="repeat" description="ANK" evidence="2">
    <location>
        <begin position="745"/>
        <end position="777"/>
    </location>
</feature>
<protein>
    <submittedName>
        <fullName evidence="5">Uncharacterized protein</fullName>
    </submittedName>
</protein>
<dbReference type="Gene3D" id="3.40.50.300">
    <property type="entry name" value="P-loop containing nucleotide triphosphate hydrolases"/>
    <property type="match status" value="1"/>
</dbReference>
<dbReference type="SUPFAM" id="SSF48403">
    <property type="entry name" value="Ankyrin repeat"/>
    <property type="match status" value="1"/>
</dbReference>
<dbReference type="EMBL" id="KN880475">
    <property type="protein sequence ID" value="KIY69978.1"/>
    <property type="molecule type" value="Genomic_DNA"/>
</dbReference>
<dbReference type="Gene3D" id="1.25.40.20">
    <property type="entry name" value="Ankyrin repeat-containing domain"/>
    <property type="match status" value="1"/>
</dbReference>
<evidence type="ECO:0000256" key="1">
    <source>
        <dbReference type="ARBA" id="ARBA00022737"/>
    </source>
</evidence>
<sequence>MDPLSIASGVAGLISLASSVGSTLWEIQRDFRGAKKSCARLAAEVDAISDTLGMLQTHISRVDARASTLLHQPVQRCTKELEKIQTELTSGQKMTFRRKLSWAMSDERRISEFIDGLEHYKTIFTLALQVDNTGRLEDMKTEIAKLRSIHESGEQRSADKEDEDNLVALLKWLKPLDMVAAMNKVAQRRQPGTCQWVYESAEFRSWRESSGSLLWLHGIAGSGKSVISSAVVKHLLQERAPDEVVLYAFCDFREPETTDPSDVLCTLLADALRWYKGRVTIDFAELIEDVKKMKGNRSVEELIVLILKTAQRSSKTFIVIDGLDECENRLREDQDYTDREAFLGFLLALASDNSINIFVASRPEHDIAIAFGNAAQISLLNLKESRLVSRDIVLHVDREVETRPKLARLSNDLKSKIRAVVSARACGMFRLVQCQLDLLAGLRVQKKLLDALDTLPVTLYGVYDRILARIESEDVALARRALRWIVDAKSPIRLAQVAEAVTIEAGASELNEDYKVMANEDLVEILSSLVTHNSQDDLISLSHFSVLDYLLSSHLQSSRYSIYRLPDLAVLSDEMLALLVDYMLIDAFNRPPFLEETDVQHFLVEHPFYAYAGRKWVAYCPGVNASAQRTSDALIRFVRAATFCPAVHTLRTQVWYSDLGTRPEILTKREFYDPLRWLVEHRIPPAFLAKHIKSLNPSSDLLQCCVFVALWQNNVPMLEVLLDVCGANVNGEHFCRACERNELPVGRTPLACALEAGALDCVRALLARGADATATMSDGWTALHSASKARNKNAVQMLLDAPRGIDIHARDHIGRTPLLLATADDVEACLLDHGAEEDLDLFLDTPKERRPEEVLEVGLCLSRMLHGALRLVSYILDLAEYWAVTVVRRDYPRVLVQDGSPDRPYVSLKLNGGRRKQPLRHVMFTTESHDQGWSESYIWDIGTYVSAYSWFEAGKNNESERKRVQNNLHGSPKKRFHRNIWMHGVGTENSNWLSKFRNGDTINVYPKAQFPGWLNYVYSVELVAYTACI</sequence>
<dbReference type="Pfam" id="PF12796">
    <property type="entry name" value="Ank_2"/>
    <property type="match status" value="1"/>
</dbReference>
<dbReference type="InterPro" id="IPR031348">
    <property type="entry name" value="PigL_N"/>
</dbReference>
<dbReference type="InterPro" id="IPR059179">
    <property type="entry name" value="MLKL-like_MCAfunc"/>
</dbReference>
<feature type="domain" description="Nephrocystin 3-like N-terminal" evidence="4">
    <location>
        <begin position="192"/>
        <end position="362"/>
    </location>
</feature>
<dbReference type="CDD" id="cd21037">
    <property type="entry name" value="MLKL_NTD"/>
    <property type="match status" value="1"/>
</dbReference>
<dbReference type="OrthoDB" id="7464126at2759"/>
<keyword evidence="1" id="KW-0677">Repeat</keyword>
<dbReference type="SMART" id="SM00248">
    <property type="entry name" value="ANK"/>
    <property type="match status" value="3"/>
</dbReference>
<feature type="domain" description="Azaphilone pigments biosynthesis cluster protein L N-terminal" evidence="3">
    <location>
        <begin position="1"/>
        <end position="129"/>
    </location>
</feature>
<dbReference type="AlphaFoldDB" id="A0A0D7BHC5"/>
<evidence type="ECO:0000313" key="5">
    <source>
        <dbReference type="EMBL" id="KIY69978.1"/>
    </source>
</evidence>
<evidence type="ECO:0000259" key="4">
    <source>
        <dbReference type="Pfam" id="PF24883"/>
    </source>
</evidence>
<evidence type="ECO:0000256" key="2">
    <source>
        <dbReference type="PROSITE-ProRule" id="PRU00023"/>
    </source>
</evidence>
<accession>A0A0D7BHC5</accession>
<dbReference type="InterPro" id="IPR002110">
    <property type="entry name" value="Ankyrin_rpt"/>
</dbReference>
<organism evidence="5 6">
    <name type="scientific">Cylindrobasidium torrendii FP15055 ss-10</name>
    <dbReference type="NCBI Taxonomy" id="1314674"/>
    <lineage>
        <taxon>Eukaryota</taxon>
        <taxon>Fungi</taxon>
        <taxon>Dikarya</taxon>
        <taxon>Basidiomycota</taxon>
        <taxon>Agaricomycotina</taxon>
        <taxon>Agaricomycetes</taxon>
        <taxon>Agaricomycetidae</taxon>
        <taxon>Agaricales</taxon>
        <taxon>Marasmiineae</taxon>
        <taxon>Physalacriaceae</taxon>
        <taxon>Cylindrobasidium</taxon>
    </lineage>
</organism>